<dbReference type="AlphaFoldDB" id="A0A6C0J1G5"/>
<protein>
    <submittedName>
        <fullName evidence="1">Uncharacterized protein</fullName>
    </submittedName>
</protein>
<evidence type="ECO:0000313" key="1">
    <source>
        <dbReference type="EMBL" id="QHT99488.1"/>
    </source>
</evidence>
<reference evidence="1" key="1">
    <citation type="journal article" date="2020" name="Nature">
        <title>Giant virus diversity and host interactions through global metagenomics.</title>
        <authorList>
            <person name="Schulz F."/>
            <person name="Roux S."/>
            <person name="Paez-Espino D."/>
            <person name="Jungbluth S."/>
            <person name="Walsh D.A."/>
            <person name="Denef V.J."/>
            <person name="McMahon K.D."/>
            <person name="Konstantinidis K.T."/>
            <person name="Eloe-Fadrosh E.A."/>
            <person name="Kyrpides N.C."/>
            <person name="Woyke T."/>
        </authorList>
    </citation>
    <scope>NUCLEOTIDE SEQUENCE</scope>
    <source>
        <strain evidence="1">GVMAG-M-3300025699-48</strain>
    </source>
</reference>
<dbReference type="EMBL" id="MN740308">
    <property type="protein sequence ID" value="QHT99488.1"/>
    <property type="molecule type" value="Genomic_DNA"/>
</dbReference>
<organism evidence="1">
    <name type="scientific">viral metagenome</name>
    <dbReference type="NCBI Taxonomy" id="1070528"/>
    <lineage>
        <taxon>unclassified sequences</taxon>
        <taxon>metagenomes</taxon>
        <taxon>organismal metagenomes</taxon>
    </lineage>
</organism>
<sequence>MEKRINNKLETYITNLKTNICNKINNSTIDDKEQVNELLQFVYDYERLTMEKEDFIKRKRIKNAIPVTNRCNALRANNEQCTRRRKEGCEFCGTHTKGTPHGLIQNINQTTDNTKKHQVYAMEVQGIVYYIDSIKNVYNTEDIMNNISDPQIIATYEKKGDTIIIPKLGLV</sequence>
<accession>A0A6C0J1G5</accession>
<name>A0A6C0J1G5_9ZZZZ</name>
<proteinExistence type="predicted"/>